<keyword evidence="1" id="KW-0732">Signal</keyword>
<name>A0A147DCA1_9HYPH</name>
<dbReference type="Proteomes" id="UP000078529">
    <property type="component" value="Unassembled WGS sequence"/>
</dbReference>
<organism evidence="2 3">
    <name type="scientific">Aureimonas ureilytica</name>
    <dbReference type="NCBI Taxonomy" id="401562"/>
    <lineage>
        <taxon>Bacteria</taxon>
        <taxon>Pseudomonadati</taxon>
        <taxon>Pseudomonadota</taxon>
        <taxon>Alphaproteobacteria</taxon>
        <taxon>Hyphomicrobiales</taxon>
        <taxon>Aurantimonadaceae</taxon>
        <taxon>Aureimonas</taxon>
    </lineage>
</organism>
<accession>A0A147DCA1</accession>
<feature type="chain" id="PRO_5007543506" description="ATP-binding protein" evidence="1">
    <location>
        <begin position="23"/>
        <end position="268"/>
    </location>
</feature>
<gene>
    <name evidence="2" type="ORF">NS365_00895</name>
</gene>
<evidence type="ECO:0008006" key="4">
    <source>
        <dbReference type="Google" id="ProtNLM"/>
    </source>
</evidence>
<evidence type="ECO:0000313" key="3">
    <source>
        <dbReference type="Proteomes" id="UP000078529"/>
    </source>
</evidence>
<protein>
    <recommendedName>
        <fullName evidence="4">ATP-binding protein</fullName>
    </recommendedName>
</protein>
<proteinExistence type="predicted"/>
<dbReference type="Pfam" id="PF08904">
    <property type="entry name" value="EipB_like"/>
    <property type="match status" value="1"/>
</dbReference>
<keyword evidence="3" id="KW-1185">Reference proteome</keyword>
<sequence>MWIRPLILGAVLQTAALLPATAAALRPHEAVYDLILDRSDSDISGAQGRIALQLKQDACGALSLDYRFLVRFQQETETTMTDQRTLSRETVNGDRFEFETRSTIDGAEQETVQGKAENGPGGTRIAYEKPVAREVEIEHATFPLHHTAQIIEKAQMGQRIFETRLFDGDNEADKGLTTTALIAPFVEKPADKPSEAVATQLAGLKSWLIIESYYNKDSDKDGMPIFETRYRLYENGVSDDLKLDFGSYALKGHLSHLSLMDASCPTTR</sequence>
<evidence type="ECO:0000313" key="2">
    <source>
        <dbReference type="EMBL" id="KTR08529.1"/>
    </source>
</evidence>
<dbReference type="InterPro" id="IPR015000">
    <property type="entry name" value="EipB-like"/>
</dbReference>
<dbReference type="PATRIC" id="fig|401562.4.peg.178"/>
<reference evidence="2 3" key="1">
    <citation type="journal article" date="2016" name="Front. Microbiol.">
        <title>Genomic Resource of Rice Seed Associated Bacteria.</title>
        <authorList>
            <person name="Midha S."/>
            <person name="Bansal K."/>
            <person name="Sharma S."/>
            <person name="Kumar N."/>
            <person name="Patil P.P."/>
            <person name="Chaudhry V."/>
            <person name="Patil P.B."/>
        </authorList>
    </citation>
    <scope>NUCLEOTIDE SEQUENCE [LARGE SCALE GENOMIC DNA]</scope>
    <source>
        <strain evidence="2 3">NS365</strain>
    </source>
</reference>
<feature type="signal peptide" evidence="1">
    <location>
        <begin position="1"/>
        <end position="22"/>
    </location>
</feature>
<evidence type="ECO:0000256" key="1">
    <source>
        <dbReference type="SAM" id="SignalP"/>
    </source>
</evidence>
<dbReference type="EMBL" id="LDQA01000001">
    <property type="protein sequence ID" value="KTR08529.1"/>
    <property type="molecule type" value="Genomic_DNA"/>
</dbReference>
<dbReference type="AlphaFoldDB" id="A0A147DCA1"/>
<dbReference type="RefSeq" id="WP_058598384.1">
    <property type="nucleotide sequence ID" value="NZ_LDQA01000001.1"/>
</dbReference>
<comment type="caution">
    <text evidence="2">The sequence shown here is derived from an EMBL/GenBank/DDBJ whole genome shotgun (WGS) entry which is preliminary data.</text>
</comment>